<dbReference type="AlphaFoldDB" id="A0AAQ3REA7"/>
<proteinExistence type="predicted"/>
<sequence length="102" mass="11969">MTLLIIFWLYVSKYLLSAKKTAQDSAKTSAQLHMNSYTCTNLFSLVFKNDHYIYLYMNLCYYLVHKTLCHFLSGYLVRVSLRSLSLYSTFLSSSFGVWESKF</sequence>
<protein>
    <recommendedName>
        <fullName evidence="4">Secreted protein</fullName>
    </recommendedName>
</protein>
<keyword evidence="3" id="KW-1185">Reference proteome</keyword>
<name>A0AAQ3REA7_VIGMU</name>
<gene>
    <name evidence="2" type="ORF">V8G54_035332</name>
</gene>
<feature type="chain" id="PRO_5042816747" description="Secreted protein" evidence="1">
    <location>
        <begin position="19"/>
        <end position="102"/>
    </location>
</feature>
<accession>A0AAQ3REA7</accession>
<evidence type="ECO:0008006" key="4">
    <source>
        <dbReference type="Google" id="ProtNLM"/>
    </source>
</evidence>
<dbReference type="EMBL" id="CP144690">
    <property type="protein sequence ID" value="WVY89818.1"/>
    <property type="molecule type" value="Genomic_DNA"/>
</dbReference>
<keyword evidence="1" id="KW-0732">Signal</keyword>
<evidence type="ECO:0000313" key="3">
    <source>
        <dbReference type="Proteomes" id="UP001374535"/>
    </source>
</evidence>
<reference evidence="2 3" key="1">
    <citation type="journal article" date="2023" name="Life. Sci Alliance">
        <title>Evolutionary insights into 3D genome organization and epigenetic landscape of Vigna mungo.</title>
        <authorList>
            <person name="Junaid A."/>
            <person name="Singh B."/>
            <person name="Bhatia S."/>
        </authorList>
    </citation>
    <scope>NUCLEOTIDE SEQUENCE [LARGE SCALE GENOMIC DNA]</scope>
    <source>
        <strain evidence="2">Urdbean</strain>
    </source>
</reference>
<feature type="signal peptide" evidence="1">
    <location>
        <begin position="1"/>
        <end position="18"/>
    </location>
</feature>
<organism evidence="2 3">
    <name type="scientific">Vigna mungo</name>
    <name type="common">Black gram</name>
    <name type="synonym">Phaseolus mungo</name>
    <dbReference type="NCBI Taxonomy" id="3915"/>
    <lineage>
        <taxon>Eukaryota</taxon>
        <taxon>Viridiplantae</taxon>
        <taxon>Streptophyta</taxon>
        <taxon>Embryophyta</taxon>
        <taxon>Tracheophyta</taxon>
        <taxon>Spermatophyta</taxon>
        <taxon>Magnoliopsida</taxon>
        <taxon>eudicotyledons</taxon>
        <taxon>Gunneridae</taxon>
        <taxon>Pentapetalae</taxon>
        <taxon>rosids</taxon>
        <taxon>fabids</taxon>
        <taxon>Fabales</taxon>
        <taxon>Fabaceae</taxon>
        <taxon>Papilionoideae</taxon>
        <taxon>50 kb inversion clade</taxon>
        <taxon>NPAAA clade</taxon>
        <taxon>indigoferoid/millettioid clade</taxon>
        <taxon>Phaseoleae</taxon>
        <taxon>Vigna</taxon>
    </lineage>
</organism>
<evidence type="ECO:0000313" key="2">
    <source>
        <dbReference type="EMBL" id="WVY89818.1"/>
    </source>
</evidence>
<evidence type="ECO:0000256" key="1">
    <source>
        <dbReference type="SAM" id="SignalP"/>
    </source>
</evidence>
<dbReference type="Proteomes" id="UP001374535">
    <property type="component" value="Chromosome 11"/>
</dbReference>